<sequence length="39" mass="4450">MPMYELPDSARHVLTDGTEASLYSKACRRNGFDDQFVDL</sequence>
<reference evidence="1 2" key="1">
    <citation type="submission" date="2019-02" db="EMBL/GenBank/DDBJ databases">
        <title>Deep-cultivation of Planctomycetes and their phenomic and genomic characterization uncovers novel biology.</title>
        <authorList>
            <person name="Wiegand S."/>
            <person name="Jogler M."/>
            <person name="Boedeker C."/>
            <person name="Pinto D."/>
            <person name="Vollmers J."/>
            <person name="Rivas-Marin E."/>
            <person name="Kohn T."/>
            <person name="Peeters S.H."/>
            <person name="Heuer A."/>
            <person name="Rast P."/>
            <person name="Oberbeckmann S."/>
            <person name="Bunk B."/>
            <person name="Jeske O."/>
            <person name="Meyerdierks A."/>
            <person name="Storesund J.E."/>
            <person name="Kallscheuer N."/>
            <person name="Luecker S."/>
            <person name="Lage O.M."/>
            <person name="Pohl T."/>
            <person name="Merkel B.J."/>
            <person name="Hornburger P."/>
            <person name="Mueller R.-W."/>
            <person name="Bruemmer F."/>
            <person name="Labrenz M."/>
            <person name="Spormann A.M."/>
            <person name="Op Den Camp H."/>
            <person name="Overmann J."/>
            <person name="Amann R."/>
            <person name="Jetten M.S.M."/>
            <person name="Mascher T."/>
            <person name="Medema M.H."/>
            <person name="Devos D.P."/>
            <person name="Kaster A.-K."/>
            <person name="Ovreas L."/>
            <person name="Rohde M."/>
            <person name="Galperin M.Y."/>
            <person name="Jogler C."/>
        </authorList>
    </citation>
    <scope>NUCLEOTIDE SEQUENCE [LARGE SCALE GENOMIC DNA]</scope>
    <source>
        <strain evidence="1 2">Poly59</strain>
    </source>
</reference>
<evidence type="ECO:0000313" key="1">
    <source>
        <dbReference type="EMBL" id="TWU46661.1"/>
    </source>
</evidence>
<accession>A0A5C6EG28</accession>
<dbReference type="Proteomes" id="UP000317977">
    <property type="component" value="Unassembled WGS sequence"/>
</dbReference>
<dbReference type="AlphaFoldDB" id="A0A5C6EG28"/>
<protein>
    <submittedName>
        <fullName evidence="1">Uncharacterized protein</fullName>
    </submittedName>
</protein>
<dbReference type="EMBL" id="SJPX01000006">
    <property type="protein sequence ID" value="TWU46661.1"/>
    <property type="molecule type" value="Genomic_DNA"/>
</dbReference>
<keyword evidence="2" id="KW-1185">Reference proteome</keyword>
<gene>
    <name evidence="1" type="ORF">Poly59_56340</name>
</gene>
<comment type="caution">
    <text evidence="1">The sequence shown here is derived from an EMBL/GenBank/DDBJ whole genome shotgun (WGS) entry which is preliminary data.</text>
</comment>
<proteinExistence type="predicted"/>
<organism evidence="1 2">
    <name type="scientific">Rubripirellula reticaptiva</name>
    <dbReference type="NCBI Taxonomy" id="2528013"/>
    <lineage>
        <taxon>Bacteria</taxon>
        <taxon>Pseudomonadati</taxon>
        <taxon>Planctomycetota</taxon>
        <taxon>Planctomycetia</taxon>
        <taxon>Pirellulales</taxon>
        <taxon>Pirellulaceae</taxon>
        <taxon>Rubripirellula</taxon>
    </lineage>
</organism>
<evidence type="ECO:0000313" key="2">
    <source>
        <dbReference type="Proteomes" id="UP000317977"/>
    </source>
</evidence>
<name>A0A5C6EG28_9BACT</name>